<comment type="caution">
    <text evidence="2">The sequence shown here is derived from an EMBL/GenBank/DDBJ whole genome shotgun (WGS) entry which is preliminary data.</text>
</comment>
<proteinExistence type="predicted"/>
<evidence type="ECO:0000256" key="1">
    <source>
        <dbReference type="SAM" id="MobiDB-lite"/>
    </source>
</evidence>
<accession>A0A1C7M0S4</accession>
<dbReference type="OrthoDB" id="1562405at2759"/>
<dbReference type="Proteomes" id="UP000092993">
    <property type="component" value="Unassembled WGS sequence"/>
</dbReference>
<dbReference type="AlphaFoldDB" id="A0A1C7M0S4"/>
<evidence type="ECO:0000313" key="2">
    <source>
        <dbReference type="EMBL" id="OBZ70531.1"/>
    </source>
</evidence>
<gene>
    <name evidence="2" type="ORF">A0H81_09421</name>
</gene>
<sequence>MHINFTVASFRLSRRDYPLPLLNIPPNGVTAVNAALEFDTALVIAGETGAEDSVEWIPSPLLLGSGMRFPRAHETEGAGAGFTLRWTGNPQLMIGQPNDGGEFVQVVSDSMPLVIPNVEDSYSVQEGVQEKSKSPREGKPAPKSKVSKGSRQIPLWRLLWRWVCLRASVWTRMPKLYWKGLPAPVPFV</sequence>
<name>A0A1C7M0S4_GRIFR</name>
<dbReference type="EMBL" id="LUGG01000013">
    <property type="protein sequence ID" value="OBZ70531.1"/>
    <property type="molecule type" value="Genomic_DNA"/>
</dbReference>
<feature type="region of interest" description="Disordered" evidence="1">
    <location>
        <begin position="124"/>
        <end position="147"/>
    </location>
</feature>
<reference evidence="2 3" key="1">
    <citation type="submission" date="2016-03" db="EMBL/GenBank/DDBJ databases">
        <title>Whole genome sequencing of Grifola frondosa 9006-11.</title>
        <authorList>
            <person name="Min B."/>
            <person name="Park H."/>
            <person name="Kim J.-G."/>
            <person name="Cho H."/>
            <person name="Oh Y.-L."/>
            <person name="Kong W.-S."/>
            <person name="Choi I.-G."/>
        </authorList>
    </citation>
    <scope>NUCLEOTIDE SEQUENCE [LARGE SCALE GENOMIC DNA]</scope>
    <source>
        <strain evidence="2 3">9006-11</strain>
    </source>
</reference>
<keyword evidence="3" id="KW-1185">Reference proteome</keyword>
<dbReference type="STRING" id="5627.A0A1C7M0S4"/>
<protein>
    <submittedName>
        <fullName evidence="2">Uncharacterized protein</fullName>
    </submittedName>
</protein>
<evidence type="ECO:0000313" key="3">
    <source>
        <dbReference type="Proteomes" id="UP000092993"/>
    </source>
</evidence>
<organism evidence="2 3">
    <name type="scientific">Grifola frondosa</name>
    <name type="common">Maitake</name>
    <name type="synonym">Polyporus frondosus</name>
    <dbReference type="NCBI Taxonomy" id="5627"/>
    <lineage>
        <taxon>Eukaryota</taxon>
        <taxon>Fungi</taxon>
        <taxon>Dikarya</taxon>
        <taxon>Basidiomycota</taxon>
        <taxon>Agaricomycotina</taxon>
        <taxon>Agaricomycetes</taxon>
        <taxon>Polyporales</taxon>
        <taxon>Grifolaceae</taxon>
        <taxon>Grifola</taxon>
    </lineage>
</organism>
<feature type="compositionally biased region" description="Basic and acidic residues" evidence="1">
    <location>
        <begin position="128"/>
        <end position="140"/>
    </location>
</feature>